<evidence type="ECO:0000313" key="8">
    <source>
        <dbReference type="EMBL" id="PDH32338.1"/>
    </source>
</evidence>
<dbReference type="InterPro" id="IPR013324">
    <property type="entry name" value="RNA_pol_sigma_r3/r4-like"/>
</dbReference>
<evidence type="ECO:0000256" key="2">
    <source>
        <dbReference type="ARBA" id="ARBA00023015"/>
    </source>
</evidence>
<feature type="compositionally biased region" description="Basic and acidic residues" evidence="5">
    <location>
        <begin position="1"/>
        <end position="21"/>
    </location>
</feature>
<dbReference type="Gene3D" id="1.10.1740.10">
    <property type="match status" value="1"/>
</dbReference>
<evidence type="ECO:0000256" key="5">
    <source>
        <dbReference type="SAM" id="MobiDB-lite"/>
    </source>
</evidence>
<proteinExistence type="inferred from homology"/>
<feature type="region of interest" description="Disordered" evidence="5">
    <location>
        <begin position="1"/>
        <end position="25"/>
    </location>
</feature>
<dbReference type="PANTHER" id="PTHR43133">
    <property type="entry name" value="RNA POLYMERASE ECF-TYPE SIGMA FACTO"/>
    <property type="match status" value="1"/>
</dbReference>
<dbReference type="Pfam" id="PF08281">
    <property type="entry name" value="Sigma70_r4_2"/>
    <property type="match status" value="1"/>
</dbReference>
<keyword evidence="2" id="KW-0805">Transcription regulation</keyword>
<name>A0A2A5W7R7_9GAMM</name>
<reference evidence="8 9" key="1">
    <citation type="submission" date="2017-08" db="EMBL/GenBank/DDBJ databases">
        <title>Fine stratification of microbial communities through a metagenomic profile of the photic zone.</title>
        <authorList>
            <person name="Haro-Moreno J.M."/>
            <person name="Lopez-Perez M."/>
            <person name="De La Torre J."/>
            <person name="Picazo A."/>
            <person name="Camacho A."/>
            <person name="Rodriguez-Valera F."/>
        </authorList>
    </citation>
    <scope>NUCLEOTIDE SEQUENCE [LARGE SCALE GENOMIC DNA]</scope>
    <source>
        <strain evidence="8">MED-G28</strain>
    </source>
</reference>
<dbReference type="SUPFAM" id="SSF88946">
    <property type="entry name" value="Sigma2 domain of RNA polymerase sigma factors"/>
    <property type="match status" value="1"/>
</dbReference>
<dbReference type="InterPro" id="IPR039425">
    <property type="entry name" value="RNA_pol_sigma-70-like"/>
</dbReference>
<evidence type="ECO:0000259" key="7">
    <source>
        <dbReference type="Pfam" id="PF08281"/>
    </source>
</evidence>
<dbReference type="Pfam" id="PF04542">
    <property type="entry name" value="Sigma70_r2"/>
    <property type="match status" value="1"/>
</dbReference>
<evidence type="ECO:0000256" key="4">
    <source>
        <dbReference type="ARBA" id="ARBA00023163"/>
    </source>
</evidence>
<dbReference type="InterPro" id="IPR014284">
    <property type="entry name" value="RNA_pol_sigma-70_dom"/>
</dbReference>
<dbReference type="InterPro" id="IPR013249">
    <property type="entry name" value="RNA_pol_sigma70_r4_t2"/>
</dbReference>
<accession>A0A2A5W7R7</accession>
<evidence type="ECO:0000259" key="6">
    <source>
        <dbReference type="Pfam" id="PF04542"/>
    </source>
</evidence>
<gene>
    <name evidence="8" type="ORF">CNF02_12365</name>
</gene>
<dbReference type="Proteomes" id="UP000219329">
    <property type="component" value="Unassembled WGS sequence"/>
</dbReference>
<evidence type="ECO:0000256" key="1">
    <source>
        <dbReference type="ARBA" id="ARBA00010641"/>
    </source>
</evidence>
<comment type="similarity">
    <text evidence="1">Belongs to the sigma-70 factor family. ECF subfamily.</text>
</comment>
<dbReference type="SUPFAM" id="SSF88659">
    <property type="entry name" value="Sigma3 and sigma4 domains of RNA polymerase sigma factors"/>
    <property type="match status" value="1"/>
</dbReference>
<keyword evidence="3" id="KW-0731">Sigma factor</keyword>
<sequence length="226" mass="25683">MNSAALRKEYPTLRPMSDRDQSAVNSVNARLTAPVDPDSDESLLVETGNSQSTEAFNRLFQRYSSRIYAMGMKLTRNEQLSKDLVQEAMLNVWRKARLYDLDRGTAQSWIFTITRNRCFDMLRKLKRQPNCVTADDIWPQDNGSESAILPEEALHEEQGSLVAETSIIASYCKQLPEPQQAVIEQIYILDRTHDEAAEILKIPLGTLKSRLRLGVSKLRQLIGVDL</sequence>
<dbReference type="EMBL" id="NTJZ01000018">
    <property type="protein sequence ID" value="PDH32338.1"/>
    <property type="molecule type" value="Genomic_DNA"/>
</dbReference>
<feature type="domain" description="RNA polymerase sigma-70 region 2" evidence="6">
    <location>
        <begin position="59"/>
        <end position="127"/>
    </location>
</feature>
<keyword evidence="4" id="KW-0804">Transcription</keyword>
<dbReference type="GO" id="GO:0006352">
    <property type="term" value="P:DNA-templated transcription initiation"/>
    <property type="evidence" value="ECO:0007669"/>
    <property type="project" value="InterPro"/>
</dbReference>
<evidence type="ECO:0000256" key="3">
    <source>
        <dbReference type="ARBA" id="ARBA00023082"/>
    </source>
</evidence>
<dbReference type="InterPro" id="IPR036388">
    <property type="entry name" value="WH-like_DNA-bd_sf"/>
</dbReference>
<dbReference type="InterPro" id="IPR007627">
    <property type="entry name" value="RNA_pol_sigma70_r2"/>
</dbReference>
<dbReference type="InterPro" id="IPR013325">
    <property type="entry name" value="RNA_pol_sigma_r2"/>
</dbReference>
<dbReference type="PANTHER" id="PTHR43133:SF62">
    <property type="entry name" value="RNA POLYMERASE SIGMA FACTOR SIGZ"/>
    <property type="match status" value="1"/>
</dbReference>
<dbReference type="NCBIfam" id="TIGR02937">
    <property type="entry name" value="sigma70-ECF"/>
    <property type="match status" value="1"/>
</dbReference>
<dbReference type="AlphaFoldDB" id="A0A2A5W7R7"/>
<dbReference type="GO" id="GO:0016987">
    <property type="term" value="F:sigma factor activity"/>
    <property type="evidence" value="ECO:0007669"/>
    <property type="project" value="UniProtKB-KW"/>
</dbReference>
<feature type="domain" description="RNA polymerase sigma factor 70 region 4 type 2" evidence="7">
    <location>
        <begin position="174"/>
        <end position="218"/>
    </location>
</feature>
<comment type="caution">
    <text evidence="8">The sequence shown here is derived from an EMBL/GenBank/DDBJ whole genome shotgun (WGS) entry which is preliminary data.</text>
</comment>
<dbReference type="Gene3D" id="1.10.10.10">
    <property type="entry name" value="Winged helix-like DNA-binding domain superfamily/Winged helix DNA-binding domain"/>
    <property type="match status" value="1"/>
</dbReference>
<organism evidence="8 9">
    <name type="scientific">OM182 bacterium MED-G28</name>
    <dbReference type="NCBI Taxonomy" id="1986256"/>
    <lineage>
        <taxon>Bacteria</taxon>
        <taxon>Pseudomonadati</taxon>
        <taxon>Pseudomonadota</taxon>
        <taxon>Gammaproteobacteria</taxon>
        <taxon>OMG group</taxon>
        <taxon>OM182 clade</taxon>
    </lineage>
</organism>
<dbReference type="GO" id="GO:0003677">
    <property type="term" value="F:DNA binding"/>
    <property type="evidence" value="ECO:0007669"/>
    <property type="project" value="InterPro"/>
</dbReference>
<protein>
    <submittedName>
        <fullName evidence="8">RNA polymerase subunit sigma</fullName>
    </submittedName>
</protein>
<evidence type="ECO:0000313" key="9">
    <source>
        <dbReference type="Proteomes" id="UP000219329"/>
    </source>
</evidence>